<dbReference type="Proteomes" id="UP000478052">
    <property type="component" value="Unassembled WGS sequence"/>
</dbReference>
<dbReference type="EMBL" id="VUJU01005703">
    <property type="protein sequence ID" value="KAF0750484.1"/>
    <property type="molecule type" value="Genomic_DNA"/>
</dbReference>
<name>A0A6G0Y7N8_APHCR</name>
<dbReference type="AlphaFoldDB" id="A0A6G0Y7N8"/>
<sequence length="76" mass="8876">MLYYKRCGFHRKMNNDNLSPSSSQNQVQKSREPFPTRYYYAFEVLVVCDVKLTTDDGTVLFSAANYLMFSQITKMS</sequence>
<protein>
    <submittedName>
        <fullName evidence="1">Kelch-like protein 2</fullName>
    </submittedName>
</protein>
<gene>
    <name evidence="1" type="ORF">FWK35_00019594</name>
</gene>
<keyword evidence="2" id="KW-1185">Reference proteome</keyword>
<evidence type="ECO:0000313" key="1">
    <source>
        <dbReference type="EMBL" id="KAF0750484.1"/>
    </source>
</evidence>
<organism evidence="1 2">
    <name type="scientific">Aphis craccivora</name>
    <name type="common">Cowpea aphid</name>
    <dbReference type="NCBI Taxonomy" id="307492"/>
    <lineage>
        <taxon>Eukaryota</taxon>
        <taxon>Metazoa</taxon>
        <taxon>Ecdysozoa</taxon>
        <taxon>Arthropoda</taxon>
        <taxon>Hexapoda</taxon>
        <taxon>Insecta</taxon>
        <taxon>Pterygota</taxon>
        <taxon>Neoptera</taxon>
        <taxon>Paraneoptera</taxon>
        <taxon>Hemiptera</taxon>
        <taxon>Sternorrhyncha</taxon>
        <taxon>Aphidomorpha</taxon>
        <taxon>Aphidoidea</taxon>
        <taxon>Aphididae</taxon>
        <taxon>Aphidini</taxon>
        <taxon>Aphis</taxon>
        <taxon>Aphis</taxon>
    </lineage>
</organism>
<accession>A0A6G0Y7N8</accession>
<proteinExistence type="predicted"/>
<evidence type="ECO:0000313" key="2">
    <source>
        <dbReference type="Proteomes" id="UP000478052"/>
    </source>
</evidence>
<reference evidence="1 2" key="1">
    <citation type="submission" date="2019-08" db="EMBL/GenBank/DDBJ databases">
        <title>Whole genome of Aphis craccivora.</title>
        <authorList>
            <person name="Voronova N.V."/>
            <person name="Shulinski R.S."/>
            <person name="Bandarenka Y.V."/>
            <person name="Zhorov D.G."/>
            <person name="Warner D."/>
        </authorList>
    </citation>
    <scope>NUCLEOTIDE SEQUENCE [LARGE SCALE GENOMIC DNA]</scope>
    <source>
        <strain evidence="1">180601</strain>
        <tissue evidence="1">Whole Body</tissue>
    </source>
</reference>
<comment type="caution">
    <text evidence="1">The sequence shown here is derived from an EMBL/GenBank/DDBJ whole genome shotgun (WGS) entry which is preliminary data.</text>
</comment>